<sequence>MLSIISSSLILEIQNYCMEIKWLSYVPLYVALCEERSIAGAAKRLNCSNAHVSRQLKQLEEILSVQLIQRTTRQFNLTYDGLRFYQQVKQLLEGAEQINEQVMANEIVSGKLRIAASASFGAALLSQTLIEFRLQHPQVSVEVIFTETPLDLIEAGFDIAFYFTDTPPEGYVGHQLRTLHCKPIAHRSYLADKPNVSTPEDLGDLEHILYKSRDLGLDKWTFTHKQTQQQCSIELESTLSFNLVQSMLDATLAGCGVAMLDEFALAELEPAQKEQLVSLLPDWQTDAILPLYLLYPKREHLPRRTRAFIDHFRNIYSVGEYR</sequence>
<dbReference type="SUPFAM" id="SSF53850">
    <property type="entry name" value="Periplasmic binding protein-like II"/>
    <property type="match status" value="1"/>
</dbReference>
<evidence type="ECO:0000256" key="3">
    <source>
        <dbReference type="ARBA" id="ARBA00023125"/>
    </source>
</evidence>
<dbReference type="SUPFAM" id="SSF46785">
    <property type="entry name" value="Winged helix' DNA-binding domain"/>
    <property type="match status" value="1"/>
</dbReference>
<evidence type="ECO:0000256" key="2">
    <source>
        <dbReference type="ARBA" id="ARBA00023015"/>
    </source>
</evidence>
<dbReference type="EMBL" id="DS267808">
    <property type="protein sequence ID" value="EDN58877.1"/>
    <property type="molecule type" value="Genomic_DNA"/>
</dbReference>
<feature type="coiled-coil region" evidence="5">
    <location>
        <begin position="42"/>
        <end position="105"/>
    </location>
</feature>
<keyword evidence="5" id="KW-0175">Coiled coil</keyword>
<protein>
    <submittedName>
        <fullName evidence="7">LysR substrate binding domain protein</fullName>
    </submittedName>
</protein>
<evidence type="ECO:0000256" key="4">
    <source>
        <dbReference type="ARBA" id="ARBA00023163"/>
    </source>
</evidence>
<dbReference type="Gene3D" id="3.40.190.290">
    <property type="match status" value="1"/>
</dbReference>
<dbReference type="Gene3D" id="1.10.10.10">
    <property type="entry name" value="Winged helix-like DNA-binding domain superfamily/Winged helix DNA-binding domain"/>
    <property type="match status" value="1"/>
</dbReference>
<keyword evidence="3" id="KW-0238">DNA-binding</keyword>
<evidence type="ECO:0000313" key="7">
    <source>
        <dbReference type="EMBL" id="EDN58877.1"/>
    </source>
</evidence>
<dbReference type="Pfam" id="PF03466">
    <property type="entry name" value="LysR_substrate"/>
    <property type="match status" value="1"/>
</dbReference>
<dbReference type="InterPro" id="IPR005119">
    <property type="entry name" value="LysR_subst-bd"/>
</dbReference>
<reference evidence="8" key="1">
    <citation type="submission" date="2006-10" db="EMBL/GenBank/DDBJ databases">
        <authorList>
            <person name="Heidelberg J."/>
            <person name="Sebastian Y."/>
        </authorList>
    </citation>
    <scope>NUCLEOTIDE SEQUENCE [LARGE SCALE GENOMIC DNA]</scope>
    <source>
        <strain evidence="8">EX25</strain>
    </source>
</reference>
<name>A0ABM9WZS2_VIBAE</name>
<keyword evidence="4" id="KW-0804">Transcription</keyword>
<dbReference type="PANTHER" id="PTHR30537:SF14">
    <property type="entry name" value="TRANSCRIPTIONAL REGULATOR LYSR FAMILY"/>
    <property type="match status" value="1"/>
</dbReference>
<evidence type="ECO:0000259" key="6">
    <source>
        <dbReference type="PROSITE" id="PS50931"/>
    </source>
</evidence>
<proteinExistence type="inferred from homology"/>
<dbReference type="PANTHER" id="PTHR30537">
    <property type="entry name" value="HTH-TYPE TRANSCRIPTIONAL REGULATOR"/>
    <property type="match status" value="1"/>
</dbReference>
<feature type="domain" description="HTH lysR-type" evidence="6">
    <location>
        <begin position="18"/>
        <end position="78"/>
    </location>
</feature>
<dbReference type="CDD" id="cd08422">
    <property type="entry name" value="PBP2_CrgA_like"/>
    <property type="match status" value="1"/>
</dbReference>
<keyword evidence="8" id="KW-1185">Reference proteome</keyword>
<evidence type="ECO:0000313" key="8">
    <source>
        <dbReference type="Proteomes" id="UP000242664"/>
    </source>
</evidence>
<dbReference type="InterPro" id="IPR000847">
    <property type="entry name" value="LysR_HTH_N"/>
</dbReference>
<dbReference type="Pfam" id="PF00126">
    <property type="entry name" value="HTH_1"/>
    <property type="match status" value="1"/>
</dbReference>
<comment type="similarity">
    <text evidence="1">Belongs to the LysR transcriptional regulatory family.</text>
</comment>
<keyword evidence="2" id="KW-0805">Transcription regulation</keyword>
<dbReference type="InterPro" id="IPR036390">
    <property type="entry name" value="WH_DNA-bd_sf"/>
</dbReference>
<dbReference type="Proteomes" id="UP000242664">
    <property type="component" value="Unassembled WGS sequence"/>
</dbReference>
<evidence type="ECO:0000256" key="1">
    <source>
        <dbReference type="ARBA" id="ARBA00009437"/>
    </source>
</evidence>
<dbReference type="InterPro" id="IPR036388">
    <property type="entry name" value="WH-like_DNA-bd_sf"/>
</dbReference>
<dbReference type="InterPro" id="IPR058163">
    <property type="entry name" value="LysR-type_TF_proteobact-type"/>
</dbReference>
<gene>
    <name evidence="7" type="ORF">VEx25_A1442</name>
</gene>
<dbReference type="PROSITE" id="PS50931">
    <property type="entry name" value="HTH_LYSR"/>
    <property type="match status" value="1"/>
</dbReference>
<organism evidence="7 8">
    <name type="scientific">Vibrio antiquarius (strain Ex25)</name>
    <dbReference type="NCBI Taxonomy" id="150340"/>
    <lineage>
        <taxon>Bacteria</taxon>
        <taxon>Pseudomonadati</taxon>
        <taxon>Pseudomonadota</taxon>
        <taxon>Gammaproteobacteria</taxon>
        <taxon>Vibrionales</taxon>
        <taxon>Vibrionaceae</taxon>
        <taxon>Vibrio</taxon>
        <taxon>Vibrio diabolicus subgroup</taxon>
    </lineage>
</organism>
<accession>A0ABM9WZS2</accession>
<evidence type="ECO:0000256" key="5">
    <source>
        <dbReference type="SAM" id="Coils"/>
    </source>
</evidence>